<proteinExistence type="inferred from homology"/>
<gene>
    <name evidence="8" type="ORF">SAMN04488128_1011764</name>
</gene>
<evidence type="ECO:0000256" key="7">
    <source>
        <dbReference type="ARBA" id="ARBA00049120"/>
    </source>
</evidence>
<protein>
    <recommendedName>
        <fullName evidence="2">site-specific DNA-methyltransferase (cytosine-N(4)-specific)</fullName>
        <ecNumber evidence="2">2.1.1.113</ecNumber>
    </recommendedName>
</protein>
<evidence type="ECO:0000256" key="4">
    <source>
        <dbReference type="ARBA" id="ARBA00022679"/>
    </source>
</evidence>
<dbReference type="PROSITE" id="PS00093">
    <property type="entry name" value="N4_MTASE"/>
    <property type="match status" value="1"/>
</dbReference>
<dbReference type="EMBL" id="FUWZ01000001">
    <property type="protein sequence ID" value="SJZ82964.1"/>
    <property type="molecule type" value="Genomic_DNA"/>
</dbReference>
<keyword evidence="4" id="KW-0808">Transferase</keyword>
<keyword evidence="9" id="KW-1185">Reference proteome</keyword>
<reference evidence="9" key="1">
    <citation type="submission" date="2017-02" db="EMBL/GenBank/DDBJ databases">
        <authorList>
            <person name="Varghese N."/>
            <person name="Submissions S."/>
        </authorList>
    </citation>
    <scope>NUCLEOTIDE SEQUENCE [LARGE SCALE GENOMIC DNA]</scope>
    <source>
        <strain evidence="9">DSM 22224</strain>
    </source>
</reference>
<dbReference type="STRING" id="634771.SAMN04488128_1011764"/>
<evidence type="ECO:0000256" key="6">
    <source>
        <dbReference type="ARBA" id="ARBA00022747"/>
    </source>
</evidence>
<organism evidence="8 9">
    <name type="scientific">Chitinophaga eiseniae</name>
    <dbReference type="NCBI Taxonomy" id="634771"/>
    <lineage>
        <taxon>Bacteria</taxon>
        <taxon>Pseudomonadati</taxon>
        <taxon>Bacteroidota</taxon>
        <taxon>Chitinophagia</taxon>
        <taxon>Chitinophagales</taxon>
        <taxon>Chitinophagaceae</taxon>
        <taxon>Chitinophaga</taxon>
    </lineage>
</organism>
<dbReference type="EC" id="2.1.1.113" evidence="2"/>
<comment type="catalytic activity">
    <reaction evidence="7">
        <text>a 2'-deoxycytidine in DNA + S-adenosyl-L-methionine = an N(4)-methyl-2'-deoxycytidine in DNA + S-adenosyl-L-homocysteine + H(+)</text>
        <dbReference type="Rhea" id="RHEA:16857"/>
        <dbReference type="Rhea" id="RHEA-COMP:11369"/>
        <dbReference type="Rhea" id="RHEA-COMP:13674"/>
        <dbReference type="ChEBI" id="CHEBI:15378"/>
        <dbReference type="ChEBI" id="CHEBI:57856"/>
        <dbReference type="ChEBI" id="CHEBI:59789"/>
        <dbReference type="ChEBI" id="CHEBI:85452"/>
        <dbReference type="ChEBI" id="CHEBI:137933"/>
        <dbReference type="EC" id="2.1.1.113"/>
    </reaction>
</comment>
<evidence type="ECO:0000256" key="3">
    <source>
        <dbReference type="ARBA" id="ARBA00022603"/>
    </source>
</evidence>
<sequence>MLKSFSNDPKHALNAICPYYTMFPLEYPMAIMRKYKNSSPKLLDPFCGRGTSLYAARASGFDAWGIDSSPIAVSIAQAKLATTTLEAVMDLAKQLVLKDPLDIPSTPFFKHAYSKSTLKQISALREGLMELEVETDASVVLRAASLGCLHGPLNKTIGTAGYFSNQMPRTFASKPDYSVKYWKDRKLVPPKVDILKVIERKLNRILDNDYPPCGNIKQVVAGNSCNTETFSALPKDFDLIVTSPPYYGMKTYIQDQWLRMWFLGGDPEIDYKNEKDQIKHSGKDIFIQELASVWQNVKKVSLEDLHIYVRFGSVPSVKSDPKQIFRSSIEAAGGLKIVSTRNALDAHAGKRQANQMGASSKAAVEYDFHVVRC</sequence>
<dbReference type="AlphaFoldDB" id="A0A1T4NUN7"/>
<dbReference type="SUPFAM" id="SSF53335">
    <property type="entry name" value="S-adenosyl-L-methionine-dependent methyltransferases"/>
    <property type="match status" value="1"/>
</dbReference>
<dbReference type="GO" id="GO:0032259">
    <property type="term" value="P:methylation"/>
    <property type="evidence" value="ECO:0007669"/>
    <property type="project" value="UniProtKB-KW"/>
</dbReference>
<dbReference type="Proteomes" id="UP000190367">
    <property type="component" value="Unassembled WGS sequence"/>
</dbReference>
<comment type="similarity">
    <text evidence="1">Belongs to the N(4)/N(6)-methyltransferase family. N(4) subfamily.</text>
</comment>
<dbReference type="GO" id="GO:0009307">
    <property type="term" value="P:DNA restriction-modification system"/>
    <property type="evidence" value="ECO:0007669"/>
    <property type="project" value="UniProtKB-KW"/>
</dbReference>
<dbReference type="InterPro" id="IPR017985">
    <property type="entry name" value="MeTrfase_CN4_CS"/>
</dbReference>
<evidence type="ECO:0000313" key="9">
    <source>
        <dbReference type="Proteomes" id="UP000190367"/>
    </source>
</evidence>
<dbReference type="Gene3D" id="3.40.50.150">
    <property type="entry name" value="Vaccinia Virus protein VP39"/>
    <property type="match status" value="2"/>
</dbReference>
<dbReference type="GO" id="GO:0015667">
    <property type="term" value="F:site-specific DNA-methyltransferase (cytosine-N4-specific) activity"/>
    <property type="evidence" value="ECO:0007669"/>
    <property type="project" value="UniProtKB-EC"/>
</dbReference>
<keyword evidence="6" id="KW-0680">Restriction system</keyword>
<dbReference type="RefSeq" id="WP_200816934.1">
    <property type="nucleotide sequence ID" value="NZ_FUWZ01000001.1"/>
</dbReference>
<evidence type="ECO:0000256" key="1">
    <source>
        <dbReference type="ARBA" id="ARBA00010203"/>
    </source>
</evidence>
<keyword evidence="5" id="KW-0949">S-adenosyl-L-methionine</keyword>
<dbReference type="InterPro" id="IPR029063">
    <property type="entry name" value="SAM-dependent_MTases_sf"/>
</dbReference>
<accession>A0A1T4NUN7</accession>
<evidence type="ECO:0000256" key="2">
    <source>
        <dbReference type="ARBA" id="ARBA00012185"/>
    </source>
</evidence>
<evidence type="ECO:0000313" key="8">
    <source>
        <dbReference type="EMBL" id="SJZ82964.1"/>
    </source>
</evidence>
<dbReference type="CDD" id="cd02440">
    <property type="entry name" value="AdoMet_MTases"/>
    <property type="match status" value="1"/>
</dbReference>
<keyword evidence="3" id="KW-0489">Methyltransferase</keyword>
<dbReference type="GO" id="GO:0003677">
    <property type="term" value="F:DNA binding"/>
    <property type="evidence" value="ECO:0007669"/>
    <property type="project" value="InterPro"/>
</dbReference>
<name>A0A1T4NUN7_9BACT</name>
<evidence type="ECO:0000256" key="5">
    <source>
        <dbReference type="ARBA" id="ARBA00022691"/>
    </source>
</evidence>